<keyword evidence="3" id="KW-0720">Serine protease</keyword>
<evidence type="ECO:0000313" key="5">
    <source>
        <dbReference type="EMBL" id="KEO71665.1"/>
    </source>
</evidence>
<name>A0A074KTU6_9BACT</name>
<dbReference type="InterPro" id="IPR036852">
    <property type="entry name" value="Peptidase_S8/S53_dom_sf"/>
</dbReference>
<evidence type="ECO:0000256" key="2">
    <source>
        <dbReference type="ARBA" id="ARBA00022801"/>
    </source>
</evidence>
<dbReference type="GO" id="GO:0004252">
    <property type="term" value="F:serine-type endopeptidase activity"/>
    <property type="evidence" value="ECO:0007669"/>
    <property type="project" value="InterPro"/>
</dbReference>
<dbReference type="GO" id="GO:0006508">
    <property type="term" value="P:proteolysis"/>
    <property type="evidence" value="ECO:0007669"/>
    <property type="project" value="UniProtKB-KW"/>
</dbReference>
<sequence length="818" mass="92273">MADFSHRYLKNDYSSNDGFRKSRNIHKEESKKESDEKTIPAFRRESLRISYMYFSIDREVRNAQRTLPLPEVVDLMEIHFFKVFDQKLRKSFSIEYGLEVVEYSNFNKSVLFEINDQGLFESFVAHLFLVFDLKDNDSYEHKPYNKLALIYSFNFFSAIKRQGVISGSEAYLVSLCELTNNYIHELQLEFMLAYLEQNNIDFTYDSAIPDMLVVNLGKTVSMNELTDNFDIIRLVTSARAPVIKPGEYGTPRREYGFDVNVPEDIPLVGVIDTGISAIEPLNPVLSDLFIDHTGKGAYWDDSGHGTMVGGLLAFGADFYQGNKELIAKAKLVPIKVIHHENDDINIIRLLKDLREAHHAFGIRLFNMSLNLPGNKSYNSQIGKLAYELDKLAYEEDLMIFVSVGNSLREDIEFWLTEGKDPGDIYTHFFYNSVEALEGHDCSFTNIMEPAEAMNLIAVGALAGNLEEELNLGITPAKEYPAFYTRKFHYDYDQKINASSWKKTQKNKNLIKPDLVFEGGDFLDNDAGMEILRSPLDATQPYFGRCSGTSLATPLVTSLAAEIIHAYPKLKMESVKALLVNSTVSPAGKNPVHFQNGNEKLYKKLVGNGKPTYHNLLENDKNSIVLIVEDSISYDQVKGIPVQLPKSFAVCTTGKLQVTATLVYKFLPVRNNHLAYLPLHISFGIFKPLAAVELAHNKIDNKYKLNSGNSWSEDFHGVEDRVFSNVQKIDFLLSPSHLACTGSQFHIGVRCSGKKDIPESDLDHLMKGDHPFSIVLKLREIPQKKNDAISGTLYQDIVALNSLELVTDISGDVDLEAGL</sequence>
<dbReference type="Pfam" id="PF00082">
    <property type="entry name" value="Peptidase_S8"/>
    <property type="match status" value="1"/>
</dbReference>
<dbReference type="InterPro" id="IPR015500">
    <property type="entry name" value="Peptidase_S8_subtilisin-rel"/>
</dbReference>
<feature type="domain" description="Peptidase S8/S53" evidence="4">
    <location>
        <begin position="267"/>
        <end position="606"/>
    </location>
</feature>
<dbReference type="STRING" id="1048983.EL17_23435"/>
<reference evidence="5 6" key="1">
    <citation type="submission" date="2014-04" db="EMBL/GenBank/DDBJ databases">
        <title>Characterization and application of a salt tolerant electro-active bacterium.</title>
        <authorList>
            <person name="Yang L."/>
            <person name="Wei S."/>
            <person name="Tay Q.X.M."/>
        </authorList>
    </citation>
    <scope>NUCLEOTIDE SEQUENCE [LARGE SCALE GENOMIC DNA]</scope>
    <source>
        <strain evidence="5 6">LY1</strain>
    </source>
</reference>
<dbReference type="InterPro" id="IPR034074">
    <property type="entry name" value="Y4bN_pept_dom"/>
</dbReference>
<comment type="caution">
    <text evidence="5">The sequence shown here is derived from an EMBL/GenBank/DDBJ whole genome shotgun (WGS) entry which is preliminary data.</text>
</comment>
<dbReference type="SUPFAM" id="SSF52743">
    <property type="entry name" value="Subtilisin-like"/>
    <property type="match status" value="1"/>
</dbReference>
<evidence type="ECO:0000256" key="1">
    <source>
        <dbReference type="ARBA" id="ARBA00022670"/>
    </source>
</evidence>
<evidence type="ECO:0000259" key="4">
    <source>
        <dbReference type="Pfam" id="PF00082"/>
    </source>
</evidence>
<organism evidence="5 6">
    <name type="scientific">Anditalea andensis</name>
    <dbReference type="NCBI Taxonomy" id="1048983"/>
    <lineage>
        <taxon>Bacteria</taxon>
        <taxon>Pseudomonadati</taxon>
        <taxon>Bacteroidota</taxon>
        <taxon>Cytophagia</taxon>
        <taxon>Cytophagales</taxon>
        <taxon>Cytophagaceae</taxon>
        <taxon>Anditalea</taxon>
    </lineage>
</organism>
<gene>
    <name evidence="5" type="ORF">EL17_23435</name>
</gene>
<dbReference type="eggNOG" id="COG1404">
    <property type="taxonomic scope" value="Bacteria"/>
</dbReference>
<accession>A0A074KTU6</accession>
<keyword evidence="6" id="KW-1185">Reference proteome</keyword>
<evidence type="ECO:0000256" key="3">
    <source>
        <dbReference type="ARBA" id="ARBA00022825"/>
    </source>
</evidence>
<dbReference type="RefSeq" id="WP_035079815.1">
    <property type="nucleotide sequence ID" value="NZ_JMIH01000042.1"/>
</dbReference>
<dbReference type="OrthoDB" id="1100338at2"/>
<dbReference type="CDD" id="cd04847">
    <property type="entry name" value="Peptidases_S8_Subtilisin_like_2"/>
    <property type="match status" value="1"/>
</dbReference>
<keyword evidence="1" id="KW-0645">Protease</keyword>
<evidence type="ECO:0000313" key="6">
    <source>
        <dbReference type="Proteomes" id="UP000027821"/>
    </source>
</evidence>
<dbReference type="Gene3D" id="3.40.50.200">
    <property type="entry name" value="Peptidase S8/S53 domain"/>
    <property type="match status" value="1"/>
</dbReference>
<protein>
    <recommendedName>
        <fullName evidence="4">Peptidase S8/S53 domain-containing protein</fullName>
    </recommendedName>
</protein>
<keyword evidence="2" id="KW-0378">Hydrolase</keyword>
<dbReference type="EMBL" id="JMIH01000042">
    <property type="protein sequence ID" value="KEO71665.1"/>
    <property type="molecule type" value="Genomic_DNA"/>
</dbReference>
<dbReference type="InterPro" id="IPR000209">
    <property type="entry name" value="Peptidase_S8/S53_dom"/>
</dbReference>
<dbReference type="AlphaFoldDB" id="A0A074KTU6"/>
<dbReference type="PRINTS" id="PR00723">
    <property type="entry name" value="SUBTILISIN"/>
</dbReference>
<proteinExistence type="predicted"/>
<dbReference type="Proteomes" id="UP000027821">
    <property type="component" value="Unassembled WGS sequence"/>
</dbReference>